<proteinExistence type="predicted"/>
<organism evidence="2">
    <name type="scientific">bioreactor metagenome</name>
    <dbReference type="NCBI Taxonomy" id="1076179"/>
    <lineage>
        <taxon>unclassified sequences</taxon>
        <taxon>metagenomes</taxon>
        <taxon>ecological metagenomes</taxon>
    </lineage>
</organism>
<accession>A0A644YRP3</accession>
<sequence>MFKIQKGYDSESKTFRLPIEMIEELEKLAERSKLSLNQLVIQSLKYALDNLEEGDAALENNEEEQHDDEAGRS</sequence>
<dbReference type="InterPro" id="IPR010985">
    <property type="entry name" value="Ribbon_hlx_hlx"/>
</dbReference>
<dbReference type="AlphaFoldDB" id="A0A644YRP3"/>
<gene>
    <name evidence="2" type="ORF">SDC9_75683</name>
</gene>
<evidence type="ECO:0008006" key="3">
    <source>
        <dbReference type="Google" id="ProtNLM"/>
    </source>
</evidence>
<dbReference type="SUPFAM" id="SSF47598">
    <property type="entry name" value="Ribbon-helix-helix"/>
    <property type="match status" value="1"/>
</dbReference>
<name>A0A644YRP3_9ZZZZ</name>
<keyword evidence="1" id="KW-0175">Coiled coil</keyword>
<dbReference type="InterPro" id="IPR013321">
    <property type="entry name" value="Arc_rbn_hlx_hlx"/>
</dbReference>
<dbReference type="Gene3D" id="1.10.1220.10">
    <property type="entry name" value="Met repressor-like"/>
    <property type="match status" value="1"/>
</dbReference>
<dbReference type="GO" id="GO:0006355">
    <property type="term" value="P:regulation of DNA-templated transcription"/>
    <property type="evidence" value="ECO:0007669"/>
    <property type="project" value="InterPro"/>
</dbReference>
<comment type="caution">
    <text evidence="2">The sequence shown here is derived from an EMBL/GenBank/DDBJ whole genome shotgun (WGS) entry which is preliminary data.</text>
</comment>
<evidence type="ECO:0000256" key="1">
    <source>
        <dbReference type="SAM" id="Coils"/>
    </source>
</evidence>
<evidence type="ECO:0000313" key="2">
    <source>
        <dbReference type="EMBL" id="MPM29143.1"/>
    </source>
</evidence>
<reference evidence="2" key="1">
    <citation type="submission" date="2019-08" db="EMBL/GenBank/DDBJ databases">
        <authorList>
            <person name="Kucharzyk K."/>
            <person name="Murdoch R.W."/>
            <person name="Higgins S."/>
            <person name="Loffler F."/>
        </authorList>
    </citation>
    <scope>NUCLEOTIDE SEQUENCE</scope>
</reference>
<protein>
    <recommendedName>
        <fullName evidence="3">Arc-like DNA binding domain-containing protein</fullName>
    </recommendedName>
</protein>
<feature type="coiled-coil region" evidence="1">
    <location>
        <begin position="22"/>
        <end position="61"/>
    </location>
</feature>
<dbReference type="EMBL" id="VSSQ01005435">
    <property type="protein sequence ID" value="MPM29143.1"/>
    <property type="molecule type" value="Genomic_DNA"/>
</dbReference>